<dbReference type="GO" id="GO:0016780">
    <property type="term" value="F:phosphotransferase activity, for other substituted phosphate groups"/>
    <property type="evidence" value="ECO:0007669"/>
    <property type="project" value="InterPro"/>
</dbReference>
<reference evidence="2" key="1">
    <citation type="submission" date="2021-01" db="EMBL/GenBank/DDBJ databases">
        <authorList>
            <consortium name="Genoscope - CEA"/>
            <person name="William W."/>
        </authorList>
    </citation>
    <scope>NUCLEOTIDE SEQUENCE</scope>
</reference>
<sequence>MKDSVPHEFGCSTFKLLSWRSYYDRERRSRHGRSSPPPPPSLVTTTTIGISPIPHRSSPPPSLLRSVLTLGRVAAVPLLFATFYVDCWWGTTATTSIFVAAAITDWLDGYLARKKSKGDDSAKTIILFLFLVKVVVMTREQELLLCRGDVSNSSPSRLKRMLQSLTGMPSATFEAKTLLYTADYKKIVLKYGC</sequence>
<dbReference type="Gene3D" id="1.20.120.1760">
    <property type="match status" value="1"/>
</dbReference>
<evidence type="ECO:0000313" key="2">
    <source>
        <dbReference type="EMBL" id="CAF1919123.1"/>
    </source>
</evidence>
<organism evidence="2">
    <name type="scientific">Brassica napus</name>
    <name type="common">Rape</name>
    <dbReference type="NCBI Taxonomy" id="3708"/>
    <lineage>
        <taxon>Eukaryota</taxon>
        <taxon>Viridiplantae</taxon>
        <taxon>Streptophyta</taxon>
        <taxon>Embryophyta</taxon>
        <taxon>Tracheophyta</taxon>
        <taxon>Spermatophyta</taxon>
        <taxon>Magnoliopsida</taxon>
        <taxon>eudicotyledons</taxon>
        <taxon>Gunneridae</taxon>
        <taxon>Pentapetalae</taxon>
        <taxon>rosids</taxon>
        <taxon>malvids</taxon>
        <taxon>Brassicales</taxon>
        <taxon>Brassicaceae</taxon>
        <taxon>Brassiceae</taxon>
        <taxon>Brassica</taxon>
    </lineage>
</organism>
<evidence type="ECO:0000256" key="1">
    <source>
        <dbReference type="SAM" id="MobiDB-lite"/>
    </source>
</evidence>
<dbReference type="EMBL" id="HG994366">
    <property type="protein sequence ID" value="CAF1919123.1"/>
    <property type="molecule type" value="Genomic_DNA"/>
</dbReference>
<dbReference type="GO" id="GO:0008654">
    <property type="term" value="P:phospholipid biosynthetic process"/>
    <property type="evidence" value="ECO:0007669"/>
    <property type="project" value="InterPro"/>
</dbReference>
<protein>
    <submittedName>
        <fullName evidence="2">(rape) hypothetical protein</fullName>
    </submittedName>
</protein>
<gene>
    <name evidence="2" type="ORF">DARMORV10_C02P45340.1</name>
</gene>
<feature type="region of interest" description="Disordered" evidence="1">
    <location>
        <begin position="28"/>
        <end position="60"/>
    </location>
</feature>
<dbReference type="InterPro" id="IPR000462">
    <property type="entry name" value="CDP-OH_P_trans"/>
</dbReference>
<dbReference type="AlphaFoldDB" id="A0A816KF07"/>
<dbReference type="InterPro" id="IPR043130">
    <property type="entry name" value="CDP-OH_PTrfase_TM_dom"/>
</dbReference>
<dbReference type="GO" id="GO:0016020">
    <property type="term" value="C:membrane"/>
    <property type="evidence" value="ECO:0007669"/>
    <property type="project" value="InterPro"/>
</dbReference>
<proteinExistence type="predicted"/>
<accession>A0A816KF07</accession>
<name>A0A816KF07_BRANA</name>
<dbReference type="Pfam" id="PF01066">
    <property type="entry name" value="CDP-OH_P_transf"/>
    <property type="match status" value="1"/>
</dbReference>
<dbReference type="Proteomes" id="UP001295469">
    <property type="component" value="Chromosome C02"/>
</dbReference>